<feature type="transmembrane region" description="Helical" evidence="7">
    <location>
        <begin position="7"/>
        <end position="33"/>
    </location>
</feature>
<evidence type="ECO:0000256" key="2">
    <source>
        <dbReference type="ARBA" id="ARBA00022448"/>
    </source>
</evidence>
<dbReference type="SUPFAM" id="SSF161098">
    <property type="entry name" value="MetI-like"/>
    <property type="match status" value="1"/>
</dbReference>
<evidence type="ECO:0000256" key="3">
    <source>
        <dbReference type="ARBA" id="ARBA00022475"/>
    </source>
</evidence>
<keyword evidence="2 7" id="KW-0813">Transport</keyword>
<feature type="domain" description="ABC transmembrane type-1" evidence="8">
    <location>
        <begin position="98"/>
        <end position="290"/>
    </location>
</feature>
<dbReference type="EMBL" id="JAEKJA010000007">
    <property type="protein sequence ID" value="MBJ3775875.1"/>
    <property type="molecule type" value="Genomic_DNA"/>
</dbReference>
<dbReference type="PANTHER" id="PTHR43163:SF6">
    <property type="entry name" value="DIPEPTIDE TRANSPORT SYSTEM PERMEASE PROTEIN DPPB-RELATED"/>
    <property type="match status" value="1"/>
</dbReference>
<dbReference type="AlphaFoldDB" id="A0A934IPX0"/>
<comment type="caution">
    <text evidence="9">The sequence shown here is derived from an EMBL/GenBank/DDBJ whole genome shotgun (WGS) entry which is preliminary data.</text>
</comment>
<feature type="transmembrane region" description="Helical" evidence="7">
    <location>
        <begin position="137"/>
        <end position="158"/>
    </location>
</feature>
<dbReference type="Proteomes" id="UP000609531">
    <property type="component" value="Unassembled WGS sequence"/>
</dbReference>
<keyword evidence="4 7" id="KW-0812">Transmembrane</keyword>
<protein>
    <submittedName>
        <fullName evidence="9">ABC transporter permease</fullName>
    </submittedName>
</protein>
<feature type="transmembrane region" description="Helical" evidence="7">
    <location>
        <begin position="102"/>
        <end position="125"/>
    </location>
</feature>
<dbReference type="PROSITE" id="PS50928">
    <property type="entry name" value="ABC_TM1"/>
    <property type="match status" value="1"/>
</dbReference>
<dbReference type="CDD" id="cd06261">
    <property type="entry name" value="TM_PBP2"/>
    <property type="match status" value="1"/>
</dbReference>
<gene>
    <name evidence="9" type="ORF">JCR33_09270</name>
</gene>
<accession>A0A934IPX0</accession>
<dbReference type="GO" id="GO:0055085">
    <property type="term" value="P:transmembrane transport"/>
    <property type="evidence" value="ECO:0007669"/>
    <property type="project" value="InterPro"/>
</dbReference>
<dbReference type="Pfam" id="PF00528">
    <property type="entry name" value="BPD_transp_1"/>
    <property type="match status" value="1"/>
</dbReference>
<comment type="similarity">
    <text evidence="7">Belongs to the binding-protein-dependent transport system permease family.</text>
</comment>
<comment type="subcellular location">
    <subcellularLocation>
        <location evidence="1 7">Cell membrane</location>
        <topology evidence="1 7">Multi-pass membrane protein</topology>
    </subcellularLocation>
</comment>
<name>A0A934IPX0_9HYPH</name>
<dbReference type="InterPro" id="IPR000515">
    <property type="entry name" value="MetI-like"/>
</dbReference>
<dbReference type="RefSeq" id="WP_198881781.1">
    <property type="nucleotide sequence ID" value="NZ_JAEKJA010000007.1"/>
</dbReference>
<organism evidence="9 10">
    <name type="scientific">Acuticoccus mangrovi</name>
    <dbReference type="NCBI Taxonomy" id="2796142"/>
    <lineage>
        <taxon>Bacteria</taxon>
        <taxon>Pseudomonadati</taxon>
        <taxon>Pseudomonadota</taxon>
        <taxon>Alphaproteobacteria</taxon>
        <taxon>Hyphomicrobiales</taxon>
        <taxon>Amorphaceae</taxon>
        <taxon>Acuticoccus</taxon>
    </lineage>
</organism>
<keyword evidence="10" id="KW-1185">Reference proteome</keyword>
<evidence type="ECO:0000256" key="1">
    <source>
        <dbReference type="ARBA" id="ARBA00004651"/>
    </source>
</evidence>
<sequence>MAQLSRILLALLRMAAQAAGIVVIVFLLCRIAPGDAVDRLALEGGLTSAEETALRHEMGLDQPILVDLLTWSAHALAGDFGQSLRYGRPVADMLATALPTTLTLAAGSFVVGLLLAMGLAVSAAVTGNRVLALTVNLVNVWSIALPTFCVGVVAILVFSVWLGWLPVIGALAMPIVIIGIDNAGQIGKPLLEELREATTSAHVRTARAKGLGRPRIAVFHLLPTALPVALALSGLVLAGLVAGTLTMEILFGLPGLGSLMLNAIHGRDYPVVQAAITVVAVALVVINAVIDIIHHAVDPRLAR</sequence>
<evidence type="ECO:0000259" key="8">
    <source>
        <dbReference type="PROSITE" id="PS50928"/>
    </source>
</evidence>
<evidence type="ECO:0000256" key="4">
    <source>
        <dbReference type="ARBA" id="ARBA00022692"/>
    </source>
</evidence>
<evidence type="ECO:0000256" key="6">
    <source>
        <dbReference type="ARBA" id="ARBA00023136"/>
    </source>
</evidence>
<evidence type="ECO:0000313" key="10">
    <source>
        <dbReference type="Proteomes" id="UP000609531"/>
    </source>
</evidence>
<reference evidence="9" key="1">
    <citation type="submission" date="2020-12" db="EMBL/GenBank/DDBJ databases">
        <title>Bacterial taxonomy.</title>
        <authorList>
            <person name="Pan X."/>
        </authorList>
    </citation>
    <scope>NUCLEOTIDE SEQUENCE</scope>
    <source>
        <strain evidence="9">B2012</strain>
    </source>
</reference>
<proteinExistence type="inferred from homology"/>
<feature type="transmembrane region" description="Helical" evidence="7">
    <location>
        <begin position="271"/>
        <end position="293"/>
    </location>
</feature>
<keyword evidence="5 7" id="KW-1133">Transmembrane helix</keyword>
<dbReference type="PANTHER" id="PTHR43163">
    <property type="entry name" value="DIPEPTIDE TRANSPORT SYSTEM PERMEASE PROTEIN DPPB-RELATED"/>
    <property type="match status" value="1"/>
</dbReference>
<feature type="transmembrane region" description="Helical" evidence="7">
    <location>
        <begin position="164"/>
        <end position="180"/>
    </location>
</feature>
<evidence type="ECO:0000313" key="9">
    <source>
        <dbReference type="EMBL" id="MBJ3775875.1"/>
    </source>
</evidence>
<dbReference type="GO" id="GO:0005886">
    <property type="term" value="C:plasma membrane"/>
    <property type="evidence" value="ECO:0007669"/>
    <property type="project" value="UniProtKB-SubCell"/>
</dbReference>
<dbReference type="Gene3D" id="1.10.3720.10">
    <property type="entry name" value="MetI-like"/>
    <property type="match status" value="1"/>
</dbReference>
<keyword evidence="6 7" id="KW-0472">Membrane</keyword>
<dbReference type="InterPro" id="IPR035906">
    <property type="entry name" value="MetI-like_sf"/>
</dbReference>
<evidence type="ECO:0000256" key="7">
    <source>
        <dbReference type="RuleBase" id="RU363032"/>
    </source>
</evidence>
<keyword evidence="3" id="KW-1003">Cell membrane</keyword>
<evidence type="ECO:0000256" key="5">
    <source>
        <dbReference type="ARBA" id="ARBA00022989"/>
    </source>
</evidence>
<feature type="transmembrane region" description="Helical" evidence="7">
    <location>
        <begin position="218"/>
        <end position="251"/>
    </location>
</feature>